<sequence>MKIIQSLFIVLLTCILSACTADPNASQLYKQEKPLEAEIILPEPFEVTNAATIKVNLTQDGEKVETPDYVHFEIWKRDGTVKYEMTEAHNDGNGQFSLTNSFESEGLYYVQVHASNEGSIIMPTKQFIVGHLSESDKQALQADAPVTGEHSGGHH</sequence>
<feature type="signal peptide" evidence="1">
    <location>
        <begin position="1"/>
        <end position="20"/>
    </location>
</feature>
<keyword evidence="4" id="KW-1185">Reference proteome</keyword>
<dbReference type="OrthoDB" id="2679563at2"/>
<proteinExistence type="predicted"/>
<evidence type="ECO:0000313" key="3">
    <source>
        <dbReference type="EMBL" id="KGR90890.1"/>
    </source>
</evidence>
<dbReference type="Proteomes" id="UP000030595">
    <property type="component" value="Unassembled WGS sequence"/>
</dbReference>
<feature type="domain" description="YtkA-like" evidence="2">
    <location>
        <begin position="30"/>
        <end position="113"/>
    </location>
</feature>
<accession>A0A0A3J5A0</accession>
<keyword evidence="1" id="KW-0732">Signal</keyword>
<dbReference type="InterPro" id="IPR032693">
    <property type="entry name" value="YtkA-like_dom"/>
</dbReference>
<reference evidence="3 4" key="1">
    <citation type="submission" date="2014-02" db="EMBL/GenBank/DDBJ databases">
        <title>Draft genome sequence of Lysinibacillus massiliensis CCUG 49529.</title>
        <authorList>
            <person name="Zhang F."/>
            <person name="Wang G."/>
            <person name="Zhang L."/>
        </authorList>
    </citation>
    <scope>NUCLEOTIDE SEQUENCE [LARGE SCALE GENOMIC DNA]</scope>
    <source>
        <strain evidence="3 4">CCUG 49529</strain>
    </source>
</reference>
<organism evidence="3 4">
    <name type="scientific">Ureibacillus massiliensis 4400831 = CIP 108448 = CCUG 49529</name>
    <dbReference type="NCBI Taxonomy" id="1211035"/>
    <lineage>
        <taxon>Bacteria</taxon>
        <taxon>Bacillati</taxon>
        <taxon>Bacillota</taxon>
        <taxon>Bacilli</taxon>
        <taxon>Bacillales</taxon>
        <taxon>Caryophanaceae</taxon>
        <taxon>Ureibacillus</taxon>
    </lineage>
</organism>
<name>A0A0A3J5A0_9BACL</name>
<dbReference type="EMBL" id="JPVQ01000013">
    <property type="protein sequence ID" value="KGR90890.1"/>
    <property type="molecule type" value="Genomic_DNA"/>
</dbReference>
<dbReference type="eggNOG" id="ENOG50307XT">
    <property type="taxonomic scope" value="Bacteria"/>
</dbReference>
<dbReference type="PROSITE" id="PS51257">
    <property type="entry name" value="PROKAR_LIPOPROTEIN"/>
    <property type="match status" value="1"/>
</dbReference>
<dbReference type="AlphaFoldDB" id="A0A0A3J5A0"/>
<evidence type="ECO:0000259" key="2">
    <source>
        <dbReference type="Pfam" id="PF13115"/>
    </source>
</evidence>
<gene>
    <name evidence="3" type="ORF">CD30_09300</name>
</gene>
<feature type="chain" id="PRO_5039025914" description="YtkA-like domain-containing protein" evidence="1">
    <location>
        <begin position="21"/>
        <end position="155"/>
    </location>
</feature>
<protein>
    <recommendedName>
        <fullName evidence="2">YtkA-like domain-containing protein</fullName>
    </recommendedName>
</protein>
<evidence type="ECO:0000313" key="4">
    <source>
        <dbReference type="Proteomes" id="UP000030595"/>
    </source>
</evidence>
<dbReference type="RefSeq" id="WP_036175535.1">
    <property type="nucleotide sequence ID" value="NZ_AVCZ01000013.1"/>
</dbReference>
<comment type="caution">
    <text evidence="3">The sequence shown here is derived from an EMBL/GenBank/DDBJ whole genome shotgun (WGS) entry which is preliminary data.</text>
</comment>
<evidence type="ECO:0000256" key="1">
    <source>
        <dbReference type="SAM" id="SignalP"/>
    </source>
</evidence>
<dbReference type="Pfam" id="PF13115">
    <property type="entry name" value="YtkA"/>
    <property type="match status" value="1"/>
</dbReference>